<evidence type="ECO:0000313" key="2">
    <source>
        <dbReference type="Proteomes" id="UP001596405"/>
    </source>
</evidence>
<dbReference type="Proteomes" id="UP001596405">
    <property type="component" value="Unassembled WGS sequence"/>
</dbReference>
<comment type="caution">
    <text evidence="1">The sequence shown here is derived from an EMBL/GenBank/DDBJ whole genome shotgun (WGS) entry which is preliminary data.</text>
</comment>
<protein>
    <submittedName>
        <fullName evidence="1">Uncharacterized protein</fullName>
    </submittedName>
</protein>
<dbReference type="EMBL" id="JBHSYQ010000008">
    <property type="protein sequence ID" value="MFC6998827.1"/>
    <property type="molecule type" value="Genomic_DNA"/>
</dbReference>
<name>A0ABW2DLW5_9BACT</name>
<sequence length="145" mass="16954">MENLYFENLYEDEVVRLQLEKAYSVLRLTFLQHPEPEQFRNAYRLAIDTAVVKEIEFWLTDARKIKSMLPENQAWLVQHMSPLFKSKRLQKFAIVMAPECFVMTNPNKVYEKPIAQKEAAPASPIKVHFDLEAGFAWLLSHVEAV</sequence>
<reference evidence="2" key="1">
    <citation type="journal article" date="2019" name="Int. J. Syst. Evol. Microbiol.">
        <title>The Global Catalogue of Microorganisms (GCM) 10K type strain sequencing project: providing services to taxonomists for standard genome sequencing and annotation.</title>
        <authorList>
            <consortium name="The Broad Institute Genomics Platform"/>
            <consortium name="The Broad Institute Genome Sequencing Center for Infectious Disease"/>
            <person name="Wu L."/>
            <person name="Ma J."/>
        </authorList>
    </citation>
    <scope>NUCLEOTIDE SEQUENCE [LARGE SCALE GENOMIC DNA]</scope>
    <source>
        <strain evidence="2">CGMCC 4.7393</strain>
    </source>
</reference>
<gene>
    <name evidence="1" type="ORF">ACFQHR_14415</name>
</gene>
<accession>A0ABW2DLW5</accession>
<keyword evidence="2" id="KW-1185">Reference proteome</keyword>
<evidence type="ECO:0000313" key="1">
    <source>
        <dbReference type="EMBL" id="MFC6998827.1"/>
    </source>
</evidence>
<proteinExistence type="predicted"/>
<dbReference type="RefSeq" id="WP_066625597.1">
    <property type="nucleotide sequence ID" value="NZ_JBHSYQ010000008.1"/>
</dbReference>
<organism evidence="1 2">
    <name type="scientific">Rufibacter roseus</name>
    <dbReference type="NCBI Taxonomy" id="1567108"/>
    <lineage>
        <taxon>Bacteria</taxon>
        <taxon>Pseudomonadati</taxon>
        <taxon>Bacteroidota</taxon>
        <taxon>Cytophagia</taxon>
        <taxon>Cytophagales</taxon>
        <taxon>Hymenobacteraceae</taxon>
        <taxon>Rufibacter</taxon>
    </lineage>
</organism>